<evidence type="ECO:0000256" key="3">
    <source>
        <dbReference type="ARBA" id="ARBA00022842"/>
    </source>
</evidence>
<comment type="similarity">
    <text evidence="5">Belongs to the RNR ribonuclease family. DIS3L2 subfamily.</text>
</comment>
<keyword evidence="4 5" id="KW-0694">RNA-binding</keyword>
<gene>
    <name evidence="8" type="ORF">CFOL_v3_27547</name>
</gene>
<comment type="subcellular location">
    <subcellularLocation>
        <location evidence="5">Cytoplasm</location>
    </subcellularLocation>
    <subcellularLocation>
        <location evidence="5">Cytoplasm</location>
        <location evidence="5">P-body</location>
    </subcellularLocation>
</comment>
<dbReference type="GO" id="GO:1990074">
    <property type="term" value="P:polyuridylation-dependent mRNA catabolic process"/>
    <property type="evidence" value="ECO:0007669"/>
    <property type="project" value="UniProtKB-UniRule"/>
</dbReference>
<reference evidence="9" key="1">
    <citation type="submission" date="2016-04" db="EMBL/GenBank/DDBJ databases">
        <title>Cephalotus genome sequencing.</title>
        <authorList>
            <person name="Fukushima K."/>
            <person name="Hasebe M."/>
            <person name="Fang X."/>
        </authorList>
    </citation>
    <scope>NUCLEOTIDE SEQUENCE [LARGE SCALE GENOMIC DNA]</scope>
    <source>
        <strain evidence="9">cv. St1</strain>
    </source>
</reference>
<dbReference type="Gene3D" id="2.40.50.690">
    <property type="match status" value="1"/>
</dbReference>
<dbReference type="SMART" id="SM00955">
    <property type="entry name" value="RNB"/>
    <property type="match status" value="1"/>
</dbReference>
<dbReference type="EC" id="3.1.13.-" evidence="5"/>
<dbReference type="AlphaFoldDB" id="A0A1Q3CVM4"/>
<dbReference type="InterPro" id="IPR022966">
    <property type="entry name" value="RNase_II/R_CS"/>
</dbReference>
<dbReference type="Pfam" id="PF00773">
    <property type="entry name" value="RNB"/>
    <property type="match status" value="1"/>
</dbReference>
<dbReference type="GO" id="GO:0003723">
    <property type="term" value="F:RNA binding"/>
    <property type="evidence" value="ECO:0007669"/>
    <property type="project" value="UniProtKB-KW"/>
</dbReference>
<dbReference type="InParanoid" id="A0A1Q3CVM4"/>
<dbReference type="GO" id="GO:0000956">
    <property type="term" value="P:nuclear-transcribed mRNA catabolic process"/>
    <property type="evidence" value="ECO:0007669"/>
    <property type="project" value="UniProtKB-UniRule"/>
</dbReference>
<proteinExistence type="inferred from homology"/>
<dbReference type="HAMAP" id="MF_03045">
    <property type="entry name" value="DIS3L2"/>
    <property type="match status" value="1"/>
</dbReference>
<feature type="domain" description="RNB" evidence="7">
    <location>
        <begin position="498"/>
        <end position="852"/>
    </location>
</feature>
<protein>
    <recommendedName>
        <fullName evidence="5">DIS3-like exonuclease 2</fullName>
        <ecNumber evidence="5">3.1.13.-</ecNumber>
    </recommendedName>
</protein>
<dbReference type="SUPFAM" id="SSF50249">
    <property type="entry name" value="Nucleic acid-binding proteins"/>
    <property type="match status" value="3"/>
</dbReference>
<keyword evidence="5" id="KW-0269">Exonuclease</keyword>
<dbReference type="GO" id="GO:0000932">
    <property type="term" value="C:P-body"/>
    <property type="evidence" value="ECO:0007669"/>
    <property type="project" value="UniProtKB-SubCell"/>
</dbReference>
<dbReference type="InterPro" id="IPR028591">
    <property type="entry name" value="DIS3L2"/>
</dbReference>
<dbReference type="InterPro" id="IPR041505">
    <property type="entry name" value="Dis3_CSD2"/>
</dbReference>
<keyword evidence="9" id="KW-1185">Reference proteome</keyword>
<dbReference type="InterPro" id="IPR050180">
    <property type="entry name" value="RNR_Ribonuclease"/>
</dbReference>
<dbReference type="GO" id="GO:0000175">
    <property type="term" value="F:3'-5'-RNA exonuclease activity"/>
    <property type="evidence" value="ECO:0007669"/>
    <property type="project" value="UniProtKB-UniRule"/>
</dbReference>
<keyword evidence="3 5" id="KW-0460">Magnesium</keyword>
<comment type="caution">
    <text evidence="8">The sequence shown here is derived from an EMBL/GenBank/DDBJ whole genome shotgun (WGS) entry which is preliminary data.</text>
</comment>
<dbReference type="FunCoup" id="A0A1Q3CVM4">
    <property type="interactions" value="2767"/>
</dbReference>
<evidence type="ECO:0000313" key="8">
    <source>
        <dbReference type="EMBL" id="GAV84103.1"/>
    </source>
</evidence>
<dbReference type="PROSITE" id="PS01175">
    <property type="entry name" value="RIBONUCLEASE_II"/>
    <property type="match status" value="1"/>
</dbReference>
<organism evidence="8 9">
    <name type="scientific">Cephalotus follicularis</name>
    <name type="common">Albany pitcher plant</name>
    <dbReference type="NCBI Taxonomy" id="3775"/>
    <lineage>
        <taxon>Eukaryota</taxon>
        <taxon>Viridiplantae</taxon>
        <taxon>Streptophyta</taxon>
        <taxon>Embryophyta</taxon>
        <taxon>Tracheophyta</taxon>
        <taxon>Spermatophyta</taxon>
        <taxon>Magnoliopsida</taxon>
        <taxon>eudicotyledons</taxon>
        <taxon>Gunneridae</taxon>
        <taxon>Pentapetalae</taxon>
        <taxon>rosids</taxon>
        <taxon>fabids</taxon>
        <taxon>Oxalidales</taxon>
        <taxon>Cephalotaceae</taxon>
        <taxon>Cephalotus</taxon>
    </lineage>
</organism>
<comment type="cofactor">
    <cofactor evidence="5">
        <name>Mg(2+)</name>
        <dbReference type="ChEBI" id="CHEBI:18420"/>
    </cofactor>
    <cofactor evidence="5">
        <name>Mn(2+)</name>
        <dbReference type="ChEBI" id="CHEBI:29035"/>
    </cofactor>
</comment>
<keyword evidence="5" id="KW-0378">Hydrolase</keyword>
<feature type="compositionally biased region" description="Low complexity" evidence="6">
    <location>
        <begin position="40"/>
        <end position="55"/>
    </location>
</feature>
<feature type="region of interest" description="Disordered" evidence="6">
    <location>
        <begin position="1"/>
        <end position="77"/>
    </location>
</feature>
<dbReference type="FunFam" id="2.40.50.700:FF:000005">
    <property type="entry name" value="DIS3-like exonuclease 2"/>
    <property type="match status" value="1"/>
</dbReference>
<keyword evidence="2 5" id="KW-0479">Metal-binding</keyword>
<keyword evidence="5" id="KW-0464">Manganese</keyword>
<evidence type="ECO:0000259" key="7">
    <source>
        <dbReference type="SMART" id="SM00955"/>
    </source>
</evidence>
<dbReference type="FunFam" id="2.40.50.690:FF:000007">
    <property type="entry name" value="DIS3-like exonuclease 2"/>
    <property type="match status" value="1"/>
</dbReference>
<dbReference type="STRING" id="3775.A0A1Q3CVM4"/>
<dbReference type="PANTHER" id="PTHR23355">
    <property type="entry name" value="RIBONUCLEASE"/>
    <property type="match status" value="1"/>
</dbReference>
<feature type="compositionally biased region" description="Polar residues" evidence="6">
    <location>
        <begin position="56"/>
        <end position="69"/>
    </location>
</feature>
<evidence type="ECO:0000256" key="1">
    <source>
        <dbReference type="ARBA" id="ARBA00022490"/>
    </source>
</evidence>
<accession>A0A1Q3CVM4</accession>
<dbReference type="PANTHER" id="PTHR23355:SF9">
    <property type="entry name" value="DIS3-LIKE EXONUCLEASE 2"/>
    <property type="match status" value="1"/>
</dbReference>
<evidence type="ECO:0000256" key="5">
    <source>
        <dbReference type="HAMAP-Rule" id="MF_03045"/>
    </source>
</evidence>
<sequence>MMRTVVDQSGVERVDDCDKDKKKRRRSNRRSKANSISVPVSEIQGESSQSVGSGSKPKNLTSSMTNLSQKQHELEMLSSNDHRLTRASEASFNSMSTMHVNEQEKLVEGQNIQNAETFSNSCHEPIAQEGFKLIEVYAKPKIFAPYWSTEAVNQALEKGDVFKALFRANAHNRFEAYCKVDGVKTDILINGLAEQNRAVEGDVVVIKVDPLSMWTKMKGSAAVFNNSACAENCNLLPEAEEFSGDSCKAKSKLDPNYDYGQNGGDLLPENSITFVGGPFTTNITHLDLSGPENCKYVNGDHPSASDSSHAGCSSGQNELLNAVEMVSAMVSKFPSKRPTGKVVAIIERSPRRDAIVGFLYASQWFNHREGHKKEVQKNRSSLSISDHEYIQLIPNDSKFPKMVVLVRDLPDCIKKRLEDGDTTIEKELVSARIDNWGEDNPFPQARVLHIFGRGGEVEPQINAILYENAICCSEFSPESLSCIPHVPWEVPLEEFQSRKDLRNLCIFTIDPSSATDLDDALSVERLSNGIFRVGVHIADASYFVLPDSALDKEAEIRSTCVYMLKRKLPMLPPVLSENVASLNPGVDRLAFSIFWDFTGSGDVMDRWIGRTVVQSCCKLSYEHAQDIIDGRMDAEGSSTIGNDCLQLYGRFEWPDLIRSVKNLYEISKHLKEKRFNSGAIALENSKVFLLFDEDGIPYDSMFHERRNSNLLVEEFMLLANRTAAEVVTRAFPDSALLRRHPEPNMRKLKEFEGFCYKHGLELDTSSSRQFHLSLQQMKEKLKNDSILFDILISYATRPMQLASYFCSGESQNNANDWGHYALAVPLYTHFTSPLRRYPDIIVHRTLAAALEAEESYLKQKTMQKANPGKEVTRRCFTGIRFDKGAAASLEGREALSAAALKHGVPCTELLAEVAAYCNERKLASRHVKDACDKLYMWILLKNKEILLSEARVLGLGPRFMSIYIHKLAIEKRIYYDEVAGLIVEWLEATSTLVLSLYEYKRQLRKGGLGHYRPLEDVALVVNPYNLGELGESVDECTARAQMGDAAGIAGQDLEAISKTEICPAVSPLTVHLLSTIPVALHAVGGDDGPLEIGVRLYMSSYFSNSCFGSGR</sequence>
<feature type="binding site" evidence="5">
    <location>
        <position position="519"/>
    </location>
    <ligand>
        <name>Mg(2+)</name>
        <dbReference type="ChEBI" id="CHEBI:18420"/>
    </ligand>
</feature>
<comment type="function">
    <text evidence="5">3'-5'-exoribonuclease that specifically recognizes RNAs polyuridylated at their 3' end and mediates their degradation. Component of an exosome-independent RNA degradation pathway that mediates degradation of cytoplasmic mRNAs that have been deadenylated and subsequently uridylated at their 3'.</text>
</comment>
<dbReference type="GO" id="GO:0046872">
    <property type="term" value="F:metal ion binding"/>
    <property type="evidence" value="ECO:0007669"/>
    <property type="project" value="UniProtKB-KW"/>
</dbReference>
<dbReference type="InterPro" id="IPR012340">
    <property type="entry name" value="NA-bd_OB-fold"/>
</dbReference>
<evidence type="ECO:0000256" key="6">
    <source>
        <dbReference type="SAM" id="MobiDB-lite"/>
    </source>
</evidence>
<feature type="binding site" evidence="5">
    <location>
        <position position="510"/>
    </location>
    <ligand>
        <name>Mg(2+)</name>
        <dbReference type="ChEBI" id="CHEBI:18420"/>
    </ligand>
</feature>
<name>A0A1Q3CVM4_CEPFO</name>
<dbReference type="Pfam" id="PF17849">
    <property type="entry name" value="OB_Dis3"/>
    <property type="match status" value="1"/>
</dbReference>
<keyword evidence="1 5" id="KW-0963">Cytoplasm</keyword>
<feature type="compositionally biased region" description="Basic residues" evidence="6">
    <location>
        <begin position="21"/>
        <end position="32"/>
    </location>
</feature>
<feature type="compositionally biased region" description="Basic and acidic residues" evidence="6">
    <location>
        <begin position="10"/>
        <end position="20"/>
    </location>
</feature>
<evidence type="ECO:0000256" key="2">
    <source>
        <dbReference type="ARBA" id="ARBA00022723"/>
    </source>
</evidence>
<keyword evidence="5" id="KW-0540">Nuclease</keyword>
<feature type="site" description="Important for catalytic activity" evidence="5">
    <location>
        <position position="518"/>
    </location>
</feature>
<dbReference type="Gene3D" id="2.40.50.700">
    <property type="match status" value="1"/>
</dbReference>
<dbReference type="Proteomes" id="UP000187406">
    <property type="component" value="Unassembled WGS sequence"/>
</dbReference>
<dbReference type="InterPro" id="IPR001900">
    <property type="entry name" value="RNase_II/R"/>
</dbReference>
<dbReference type="EMBL" id="BDDD01003121">
    <property type="protein sequence ID" value="GAV84103.1"/>
    <property type="molecule type" value="Genomic_DNA"/>
</dbReference>
<evidence type="ECO:0000256" key="4">
    <source>
        <dbReference type="ARBA" id="ARBA00022884"/>
    </source>
</evidence>
<evidence type="ECO:0000313" key="9">
    <source>
        <dbReference type="Proteomes" id="UP000187406"/>
    </source>
</evidence>
<dbReference type="OrthoDB" id="372421at2759"/>